<protein>
    <submittedName>
        <fullName evidence="1">Uncharacterized protein</fullName>
    </submittedName>
</protein>
<proteinExistence type="predicted"/>
<reference evidence="1" key="1">
    <citation type="journal article" date="2020" name="New Phytol.">
        <title>Comparative genomics reveals dynamic genome evolution in host specialist ectomycorrhizal fungi.</title>
        <authorList>
            <person name="Lofgren L.A."/>
            <person name="Nguyen N.H."/>
            <person name="Vilgalys R."/>
            <person name="Ruytinx J."/>
            <person name="Liao H.L."/>
            <person name="Branco S."/>
            <person name="Kuo A."/>
            <person name="LaButti K."/>
            <person name="Lipzen A."/>
            <person name="Andreopoulos W."/>
            <person name="Pangilinan J."/>
            <person name="Riley R."/>
            <person name="Hundley H."/>
            <person name="Na H."/>
            <person name="Barry K."/>
            <person name="Grigoriev I.V."/>
            <person name="Stajich J.E."/>
            <person name="Kennedy P.G."/>
        </authorList>
    </citation>
    <scope>NUCLEOTIDE SEQUENCE</scope>
    <source>
        <strain evidence="1">FC203</strain>
    </source>
</reference>
<comment type="caution">
    <text evidence="1">The sequence shown here is derived from an EMBL/GenBank/DDBJ whole genome shotgun (WGS) entry which is preliminary data.</text>
</comment>
<dbReference type="AlphaFoldDB" id="A0AAD4HHL3"/>
<sequence>MSEFPTDVPGLFTSETILDVPVAVWKRILLGSDFPSRCALEGLTFCKARKRKQHEFIVLYFRHWNVLVPATAVMVVDRAAKTSSKKNGYSAPIAHSSGIISPAALQTLAFDSVSQVITPIKDTQAEIRKCLRERYGKYKELCNHTFSDNSARPSATQISVLLSVISQHAPNYNLYRFQCYWFAMTIWEATKQLYPDSEDTEAPWKGKHSRWHGIKMDSADSVDAVCEKYAMEWKLFEKEAERKKQAEHDRMQEMCGQVLTEKQAEIDRLQAEVARLRSDARSPKVTFEYH</sequence>
<dbReference type="RefSeq" id="XP_041222363.1">
    <property type="nucleotide sequence ID" value="XM_041369805.1"/>
</dbReference>
<dbReference type="EMBL" id="JABBWK010000052">
    <property type="protein sequence ID" value="KAG1896787.1"/>
    <property type="molecule type" value="Genomic_DNA"/>
</dbReference>
<gene>
    <name evidence="1" type="ORF">F5891DRAFT_1245792</name>
</gene>
<organism evidence="1 2">
    <name type="scientific">Suillus fuscotomentosus</name>
    <dbReference type="NCBI Taxonomy" id="1912939"/>
    <lineage>
        <taxon>Eukaryota</taxon>
        <taxon>Fungi</taxon>
        <taxon>Dikarya</taxon>
        <taxon>Basidiomycota</taxon>
        <taxon>Agaricomycotina</taxon>
        <taxon>Agaricomycetes</taxon>
        <taxon>Agaricomycetidae</taxon>
        <taxon>Boletales</taxon>
        <taxon>Suillineae</taxon>
        <taxon>Suillaceae</taxon>
        <taxon>Suillus</taxon>
    </lineage>
</organism>
<dbReference type="Proteomes" id="UP001195769">
    <property type="component" value="Unassembled WGS sequence"/>
</dbReference>
<dbReference type="GeneID" id="64664103"/>
<keyword evidence="2" id="KW-1185">Reference proteome</keyword>
<name>A0AAD4HHL3_9AGAM</name>
<evidence type="ECO:0000313" key="2">
    <source>
        <dbReference type="Proteomes" id="UP001195769"/>
    </source>
</evidence>
<evidence type="ECO:0000313" key="1">
    <source>
        <dbReference type="EMBL" id="KAG1896787.1"/>
    </source>
</evidence>
<accession>A0AAD4HHL3</accession>